<dbReference type="PANTHER" id="PTHR38834:SF3">
    <property type="entry name" value="SOLUTE-BINDING PROTEIN FAMILY 3_N-TERMINAL DOMAIN-CONTAINING PROTEIN"/>
    <property type="match status" value="1"/>
</dbReference>
<gene>
    <name evidence="1" type="ORF">VZ95_10010</name>
</gene>
<dbReference type="PANTHER" id="PTHR38834">
    <property type="entry name" value="PERIPLASMIC SUBSTRATE BINDING PROTEIN FAMILY 3"/>
    <property type="match status" value="1"/>
</dbReference>
<dbReference type="Gene3D" id="3.40.190.10">
    <property type="entry name" value="Periplasmic binding protein-like II"/>
    <property type="match status" value="2"/>
</dbReference>
<proteinExistence type="predicted"/>
<dbReference type="RefSeq" id="WP_045775718.1">
    <property type="nucleotide sequence ID" value="NZ_LAJY01000235.1"/>
</dbReference>
<comment type="caution">
    <text evidence="1">The sequence shown here is derived from an EMBL/GenBank/DDBJ whole genome shotgun (WGS) entry which is preliminary data.</text>
</comment>
<dbReference type="OrthoDB" id="7857781at2"/>
<dbReference type="AlphaFoldDB" id="A0A0F3IT01"/>
<protein>
    <submittedName>
        <fullName evidence="1">Uncharacterized protein</fullName>
    </submittedName>
</protein>
<sequence length="195" mass="21767">MVETLLAVARAVGHSGKINIVPIPRMLQEMASGKRMLSAFAARIPEREGKFLWLDPGVEEALSFATLAEHGAVTLETARHLKMIGTIMNGVPENFLRQQGLMNFDSATTEDASLRKLLVGRIDAWFTSRWVIPVVMALEKIPPDRIILSEPITRYRLNFAATLDIPEAELAPWRAALARFRAEGGVDRLMADYRQ</sequence>
<organism evidence="1 2">
    <name type="scientific">Elstera litoralis</name>
    <dbReference type="NCBI Taxonomy" id="552518"/>
    <lineage>
        <taxon>Bacteria</taxon>
        <taxon>Pseudomonadati</taxon>
        <taxon>Pseudomonadota</taxon>
        <taxon>Alphaproteobacteria</taxon>
        <taxon>Rhodospirillales</taxon>
        <taxon>Rhodospirillaceae</taxon>
        <taxon>Elstera</taxon>
    </lineage>
</organism>
<evidence type="ECO:0000313" key="1">
    <source>
        <dbReference type="EMBL" id="KJV09673.1"/>
    </source>
</evidence>
<dbReference type="SUPFAM" id="SSF53850">
    <property type="entry name" value="Periplasmic binding protein-like II"/>
    <property type="match status" value="1"/>
</dbReference>
<dbReference type="Proteomes" id="UP000033774">
    <property type="component" value="Unassembled WGS sequence"/>
</dbReference>
<reference evidence="1 2" key="1">
    <citation type="submission" date="2015-03" db="EMBL/GenBank/DDBJ databases">
        <title>Draft genome sequence of Elstera litoralis.</title>
        <authorList>
            <person name="Rahalkar M.C."/>
            <person name="Dhakephalkar P.K."/>
            <person name="Pore S.D."/>
            <person name="Arora P."/>
            <person name="Kapse N.G."/>
            <person name="Pandit P.S."/>
        </authorList>
    </citation>
    <scope>NUCLEOTIDE SEQUENCE [LARGE SCALE GENOMIC DNA]</scope>
    <source>
        <strain evidence="1 2">Dia-1</strain>
    </source>
</reference>
<dbReference type="EMBL" id="LAJY01000235">
    <property type="protein sequence ID" value="KJV09673.1"/>
    <property type="molecule type" value="Genomic_DNA"/>
</dbReference>
<accession>A0A0F3IT01</accession>
<keyword evidence="2" id="KW-1185">Reference proteome</keyword>
<evidence type="ECO:0000313" key="2">
    <source>
        <dbReference type="Proteomes" id="UP000033774"/>
    </source>
</evidence>
<name>A0A0F3IT01_9PROT</name>